<dbReference type="InterPro" id="IPR005119">
    <property type="entry name" value="LysR_subst-bd"/>
</dbReference>
<dbReference type="PRINTS" id="PR00039">
    <property type="entry name" value="HTHLYSR"/>
</dbReference>
<dbReference type="Pfam" id="PF03466">
    <property type="entry name" value="LysR_substrate"/>
    <property type="match status" value="1"/>
</dbReference>
<proteinExistence type="inferred from homology"/>
<reference evidence="6 7" key="1">
    <citation type="submission" date="2015-01" db="EMBL/GenBank/DDBJ databases">
        <title>Vibrio sp. C1 JCM 19231 whole genome shotgun sequence.</title>
        <authorList>
            <person name="Sawabe T."/>
            <person name="Meirelles P."/>
            <person name="Feng G."/>
            <person name="Sayaka M."/>
            <person name="Hattori M."/>
            <person name="Ohkuma M."/>
        </authorList>
    </citation>
    <scope>NUCLEOTIDE SEQUENCE [LARGE SCALE GENOMIC DNA]</scope>
    <source>
        <strain evidence="7">JCM 19231</strain>
    </source>
</reference>
<dbReference type="Gene3D" id="3.40.190.10">
    <property type="entry name" value="Periplasmic binding protein-like II"/>
    <property type="match status" value="2"/>
</dbReference>
<dbReference type="EMBL" id="BBRZ01000009">
    <property type="protein sequence ID" value="GAM54978.1"/>
    <property type="molecule type" value="Genomic_DNA"/>
</dbReference>
<evidence type="ECO:0000259" key="5">
    <source>
        <dbReference type="PROSITE" id="PS50931"/>
    </source>
</evidence>
<dbReference type="AlphaFoldDB" id="A0A0B8NV56"/>
<dbReference type="NCBIfam" id="NF007063">
    <property type="entry name" value="PRK09508.1"/>
    <property type="match status" value="1"/>
</dbReference>
<dbReference type="Gene3D" id="1.10.10.10">
    <property type="entry name" value="Winged helix-like DNA-binding domain superfamily/Winged helix DNA-binding domain"/>
    <property type="match status" value="1"/>
</dbReference>
<comment type="similarity">
    <text evidence="1">Belongs to the LysR transcriptional regulatory family.</text>
</comment>
<evidence type="ECO:0000313" key="6">
    <source>
        <dbReference type="EMBL" id="GAM54978.1"/>
    </source>
</evidence>
<keyword evidence="4" id="KW-0804">Transcription</keyword>
<evidence type="ECO:0000256" key="4">
    <source>
        <dbReference type="ARBA" id="ARBA00023163"/>
    </source>
</evidence>
<dbReference type="InterPro" id="IPR000847">
    <property type="entry name" value="LysR_HTH_N"/>
</dbReference>
<dbReference type="PANTHER" id="PTHR30118:SF6">
    <property type="entry name" value="HTH-TYPE TRANSCRIPTIONAL REGULATOR LEUO"/>
    <property type="match status" value="1"/>
</dbReference>
<dbReference type="SUPFAM" id="SSF46785">
    <property type="entry name" value="Winged helix' DNA-binding domain"/>
    <property type="match status" value="1"/>
</dbReference>
<keyword evidence="2" id="KW-0805">Transcription regulation</keyword>
<dbReference type="PANTHER" id="PTHR30118">
    <property type="entry name" value="HTH-TYPE TRANSCRIPTIONAL REGULATOR LEUO-RELATED"/>
    <property type="match status" value="1"/>
</dbReference>
<dbReference type="InterPro" id="IPR036390">
    <property type="entry name" value="WH_DNA-bd_sf"/>
</dbReference>
<name>A0A0B8NV56_9VIBR</name>
<reference evidence="6 7" key="2">
    <citation type="submission" date="2015-01" db="EMBL/GenBank/DDBJ databases">
        <authorList>
            <consortium name="NBRP consortium"/>
            <person name="Sawabe T."/>
            <person name="Meirelles P."/>
            <person name="Feng G."/>
            <person name="Sayaka M."/>
            <person name="Hattori M."/>
            <person name="Ohkuma M."/>
        </authorList>
    </citation>
    <scope>NUCLEOTIDE SEQUENCE [LARGE SCALE GENOMIC DNA]</scope>
    <source>
        <strain evidence="7">JCM 19231</strain>
    </source>
</reference>
<gene>
    <name evidence="6" type="ORF">JCM19231_924</name>
</gene>
<accession>A0A0B8NV56</accession>
<organism evidence="6 7">
    <name type="scientific">Vibrio ishigakensis</name>
    <dbReference type="NCBI Taxonomy" id="1481914"/>
    <lineage>
        <taxon>Bacteria</taxon>
        <taxon>Pseudomonadati</taxon>
        <taxon>Pseudomonadota</taxon>
        <taxon>Gammaproteobacteria</taxon>
        <taxon>Vibrionales</taxon>
        <taxon>Vibrionaceae</taxon>
        <taxon>Vibrio</taxon>
    </lineage>
</organism>
<evidence type="ECO:0000313" key="7">
    <source>
        <dbReference type="Proteomes" id="UP000031671"/>
    </source>
</evidence>
<protein>
    <submittedName>
        <fullName evidence="6">Probable transcriptional activator for leuABCD operon</fullName>
    </submittedName>
</protein>
<evidence type="ECO:0000256" key="1">
    <source>
        <dbReference type="ARBA" id="ARBA00009437"/>
    </source>
</evidence>
<evidence type="ECO:0000256" key="2">
    <source>
        <dbReference type="ARBA" id="ARBA00023015"/>
    </source>
</evidence>
<dbReference type="PROSITE" id="PS50931">
    <property type="entry name" value="HTH_LYSR"/>
    <property type="match status" value="1"/>
</dbReference>
<dbReference type="SUPFAM" id="SSF53850">
    <property type="entry name" value="Periplasmic binding protein-like II"/>
    <property type="match status" value="1"/>
</dbReference>
<dbReference type="GO" id="GO:0003700">
    <property type="term" value="F:DNA-binding transcription factor activity"/>
    <property type="evidence" value="ECO:0007669"/>
    <property type="project" value="InterPro"/>
</dbReference>
<dbReference type="GO" id="GO:0003677">
    <property type="term" value="F:DNA binding"/>
    <property type="evidence" value="ECO:0007669"/>
    <property type="project" value="UniProtKB-KW"/>
</dbReference>
<keyword evidence="7" id="KW-1185">Reference proteome</keyword>
<dbReference type="Pfam" id="PF00126">
    <property type="entry name" value="HTH_1"/>
    <property type="match status" value="1"/>
</dbReference>
<comment type="caution">
    <text evidence="6">The sequence shown here is derived from an EMBL/GenBank/DDBJ whole genome shotgun (WGS) entry which is preliminary data.</text>
</comment>
<dbReference type="Proteomes" id="UP000031671">
    <property type="component" value="Unassembled WGS sequence"/>
</dbReference>
<feature type="domain" description="HTH lysR-type" evidence="5">
    <location>
        <begin position="23"/>
        <end position="80"/>
    </location>
</feature>
<evidence type="ECO:0000256" key="3">
    <source>
        <dbReference type="ARBA" id="ARBA00023125"/>
    </source>
</evidence>
<dbReference type="InterPro" id="IPR036388">
    <property type="entry name" value="WH-like_DNA-bd_sf"/>
</dbReference>
<keyword evidence="3" id="KW-0238">DNA-binding</keyword>
<dbReference type="InterPro" id="IPR050389">
    <property type="entry name" value="LysR-type_TF"/>
</dbReference>
<sequence>MLTSNTQNTVTKGVRQESNLRGVDLNLLTVFDAVMQEQNITRAAQNLNMSQPAVSNAVARLKVMFQDELFMRQGRGIAPTLRARQLFGPVRQALQLIKNELPGASFDPVTSTRNFSVAICTPNDVRFAPRLMRDVAAQAPNVTLKLDSLAGNTLEEKLKYQDIDFVIDYAKFEKEGFVSTEIFSDELVVVCSKNHPRLGGVSSMNLEQFQNEKHARLSRVNGMVSFNELIYKNLDCETAYQGATLGNLIAVAAQSELICAVPSWITKYFPDSLASKPFLIRKQRSK</sequence>